<keyword evidence="1" id="KW-1185">Reference proteome</keyword>
<evidence type="ECO:0000313" key="1">
    <source>
        <dbReference type="Proteomes" id="UP000095287"/>
    </source>
</evidence>
<dbReference type="AlphaFoldDB" id="A0A1I7ZID4"/>
<evidence type="ECO:0000313" key="2">
    <source>
        <dbReference type="WBParaSite" id="L893_g26601.t1"/>
    </source>
</evidence>
<proteinExistence type="predicted"/>
<sequence length="71" mass="7829">MRCCENCATSHSIQFRYFDKAPGKGARAKRVNNGSAQGPFCDEDGLCNVGHNPSGITTWMYQTSKNMSSHQ</sequence>
<reference evidence="2" key="1">
    <citation type="submission" date="2016-11" db="UniProtKB">
        <authorList>
            <consortium name="WormBaseParasite"/>
        </authorList>
    </citation>
    <scope>IDENTIFICATION</scope>
</reference>
<organism evidence="1 2">
    <name type="scientific">Steinernema glaseri</name>
    <dbReference type="NCBI Taxonomy" id="37863"/>
    <lineage>
        <taxon>Eukaryota</taxon>
        <taxon>Metazoa</taxon>
        <taxon>Ecdysozoa</taxon>
        <taxon>Nematoda</taxon>
        <taxon>Chromadorea</taxon>
        <taxon>Rhabditida</taxon>
        <taxon>Tylenchina</taxon>
        <taxon>Panagrolaimomorpha</taxon>
        <taxon>Strongyloidoidea</taxon>
        <taxon>Steinernematidae</taxon>
        <taxon>Steinernema</taxon>
    </lineage>
</organism>
<name>A0A1I7ZID4_9BILA</name>
<protein>
    <submittedName>
        <fullName evidence="2">SCP domain-containing protein</fullName>
    </submittedName>
</protein>
<dbReference type="WBParaSite" id="L893_g26601.t1">
    <property type="protein sequence ID" value="L893_g26601.t1"/>
    <property type="gene ID" value="L893_g26601"/>
</dbReference>
<accession>A0A1I7ZID4</accession>
<dbReference type="Proteomes" id="UP000095287">
    <property type="component" value="Unplaced"/>
</dbReference>